<dbReference type="Proteomes" id="UP000027466">
    <property type="component" value="Unassembled WGS sequence"/>
</dbReference>
<accession>A0A069PAZ4</accession>
<dbReference type="RefSeq" id="WP_051673055.1">
    <property type="nucleotide sequence ID" value="NZ_CADFFX010000070.1"/>
</dbReference>
<proteinExistence type="predicted"/>
<evidence type="ECO:0000313" key="2">
    <source>
        <dbReference type="Proteomes" id="UP000027466"/>
    </source>
</evidence>
<protein>
    <submittedName>
        <fullName evidence="1">Uncharacterized protein</fullName>
    </submittedName>
</protein>
<reference evidence="1 2" key="1">
    <citation type="submission" date="2014-03" db="EMBL/GenBank/DDBJ databases">
        <title>Draft Genome Sequences of Four Burkholderia Strains.</title>
        <authorList>
            <person name="Liu X.Y."/>
            <person name="Li C.X."/>
            <person name="Xu J.H."/>
        </authorList>
    </citation>
    <scope>NUCLEOTIDE SEQUENCE [LARGE SCALE GENOMIC DNA]</scope>
    <source>
        <strain evidence="1 2">DSM 50014</strain>
    </source>
</reference>
<name>A0A069PAZ4_9BURK</name>
<gene>
    <name evidence="1" type="ORF">BG61_06925</name>
</gene>
<organism evidence="1 2">
    <name type="scientific">Caballeronia glathei</name>
    <dbReference type="NCBI Taxonomy" id="60547"/>
    <lineage>
        <taxon>Bacteria</taxon>
        <taxon>Pseudomonadati</taxon>
        <taxon>Pseudomonadota</taxon>
        <taxon>Betaproteobacteria</taxon>
        <taxon>Burkholderiales</taxon>
        <taxon>Burkholderiaceae</taxon>
        <taxon>Caballeronia</taxon>
    </lineage>
</organism>
<evidence type="ECO:0000313" key="1">
    <source>
        <dbReference type="EMBL" id="KDR37823.1"/>
    </source>
</evidence>
<dbReference type="EMBL" id="JFHC01000134">
    <property type="protein sequence ID" value="KDR37823.1"/>
    <property type="molecule type" value="Genomic_DNA"/>
</dbReference>
<comment type="caution">
    <text evidence="1">The sequence shown here is derived from an EMBL/GenBank/DDBJ whole genome shotgun (WGS) entry which is preliminary data.</text>
</comment>
<keyword evidence="2" id="KW-1185">Reference proteome</keyword>
<dbReference type="AlphaFoldDB" id="A0A069PAZ4"/>
<sequence>MSEAEYAHLISKCREAKATGIGMLSTGEKLAAAIVLNKPDWIQNLNYTLAEAFDRVGPYWWPYLKRAQQELDGDEWDEPPLHNA</sequence>